<comment type="similarity">
    <text evidence="20 21">Belongs to the TRAFAC class myosin-kinesin ATPase superfamily. Kinesin family.</text>
</comment>
<evidence type="ECO:0000256" key="1">
    <source>
        <dbReference type="ARBA" id="ARBA00004123"/>
    </source>
</evidence>
<evidence type="ECO:0000256" key="6">
    <source>
        <dbReference type="ARBA" id="ARBA00022553"/>
    </source>
</evidence>
<dbReference type="SUPFAM" id="SSF52540">
    <property type="entry name" value="P-loop containing nucleoside triphosphate hydrolases"/>
    <property type="match status" value="1"/>
</dbReference>
<evidence type="ECO:0000256" key="11">
    <source>
        <dbReference type="ARBA" id="ARBA00022840"/>
    </source>
</evidence>
<evidence type="ECO:0000256" key="8">
    <source>
        <dbReference type="ARBA" id="ARBA00022701"/>
    </source>
</evidence>
<dbReference type="GO" id="GO:0051301">
    <property type="term" value="P:cell division"/>
    <property type="evidence" value="ECO:0007669"/>
    <property type="project" value="UniProtKB-KW"/>
</dbReference>
<keyword evidence="26" id="KW-1185">Reference proteome</keyword>
<dbReference type="SMART" id="SM00129">
    <property type="entry name" value="KISc"/>
    <property type="match status" value="1"/>
</dbReference>
<dbReference type="OMA" id="INPRIED"/>
<dbReference type="GO" id="GO:0003777">
    <property type="term" value="F:microtubule motor activity"/>
    <property type="evidence" value="ECO:0000318"/>
    <property type="project" value="GO_Central"/>
</dbReference>
<evidence type="ECO:0000256" key="7">
    <source>
        <dbReference type="ARBA" id="ARBA00022618"/>
    </source>
</evidence>
<dbReference type="Pfam" id="PF16540">
    <property type="entry name" value="MKLP1_Arf_bdg"/>
    <property type="match status" value="1"/>
</dbReference>
<evidence type="ECO:0000256" key="22">
    <source>
        <dbReference type="SAM" id="Coils"/>
    </source>
</evidence>
<dbReference type="PROSITE" id="PS00411">
    <property type="entry name" value="KINESIN_MOTOR_1"/>
    <property type="match status" value="1"/>
</dbReference>
<evidence type="ECO:0000256" key="16">
    <source>
        <dbReference type="ARBA" id="ARBA00023242"/>
    </source>
</evidence>
<protein>
    <recommendedName>
        <fullName evidence="21">Kinesin-like protein</fullName>
    </recommendedName>
</protein>
<name>F7DWD2_MONDO</name>
<evidence type="ECO:0000256" key="5">
    <source>
        <dbReference type="ARBA" id="ARBA00022499"/>
    </source>
</evidence>
<keyword evidence="6" id="KW-0597">Phosphoprotein</keyword>
<keyword evidence="8 21" id="KW-0493">Microtubule</keyword>
<reference evidence="25 26" key="1">
    <citation type="journal article" date="2007" name="Nature">
        <title>Genome of the marsupial Monodelphis domestica reveals innovation in non-coding sequences.</title>
        <authorList>
            <person name="Mikkelsen T.S."/>
            <person name="Wakefield M.J."/>
            <person name="Aken B."/>
            <person name="Amemiya C.T."/>
            <person name="Chang J.L."/>
            <person name="Duke S."/>
            <person name="Garber M."/>
            <person name="Gentles A.J."/>
            <person name="Goodstadt L."/>
            <person name="Heger A."/>
            <person name="Jurka J."/>
            <person name="Kamal M."/>
            <person name="Mauceli E."/>
            <person name="Searle S.M."/>
            <person name="Sharpe T."/>
            <person name="Baker M.L."/>
            <person name="Batzer M.A."/>
            <person name="Benos P.V."/>
            <person name="Belov K."/>
            <person name="Clamp M."/>
            <person name="Cook A."/>
            <person name="Cuff J."/>
            <person name="Das R."/>
            <person name="Davidow L."/>
            <person name="Deakin J.E."/>
            <person name="Fazzari M.J."/>
            <person name="Glass J.L."/>
            <person name="Grabherr M."/>
            <person name="Greally J.M."/>
            <person name="Gu W."/>
            <person name="Hore T.A."/>
            <person name="Huttley G.A."/>
            <person name="Kleber M."/>
            <person name="Jirtle R.L."/>
            <person name="Koina E."/>
            <person name="Lee J.T."/>
            <person name="Mahony S."/>
            <person name="Marra M.A."/>
            <person name="Miller R.D."/>
            <person name="Nicholls R.D."/>
            <person name="Oda M."/>
            <person name="Papenfuss A.T."/>
            <person name="Parra Z.E."/>
            <person name="Pollock D.D."/>
            <person name="Ray D.A."/>
            <person name="Schein J.E."/>
            <person name="Speed T.P."/>
            <person name="Thompson K."/>
            <person name="VandeBerg J.L."/>
            <person name="Wade C.M."/>
            <person name="Walker J.A."/>
            <person name="Waters P.D."/>
            <person name="Webber C."/>
            <person name="Weidman J.R."/>
            <person name="Xie X."/>
            <person name="Zody M.C."/>
            <person name="Baldwin J."/>
            <person name="Abdouelleil A."/>
            <person name="Abdulkadir J."/>
            <person name="Abebe A."/>
            <person name="Abera B."/>
            <person name="Abreu J."/>
            <person name="Acer S.C."/>
            <person name="Aftuck L."/>
            <person name="Alexander A."/>
            <person name="An P."/>
            <person name="Anderson E."/>
            <person name="Anderson S."/>
            <person name="Arachi H."/>
            <person name="Azer M."/>
            <person name="Bachantsang P."/>
            <person name="Barry A."/>
            <person name="Bayul T."/>
            <person name="Berlin A."/>
            <person name="Bessette D."/>
            <person name="Bloom T."/>
            <person name="Bloom T."/>
            <person name="Boguslavskiy L."/>
            <person name="Bonnet C."/>
            <person name="Boukhgalter B."/>
            <person name="Bourzgui I."/>
            <person name="Brown A."/>
            <person name="Cahill P."/>
            <person name="Channer S."/>
            <person name="Cheshatsang Y."/>
            <person name="Chuda L."/>
            <person name="Citroen M."/>
            <person name="Collymore A."/>
            <person name="Cooke P."/>
            <person name="Costello M."/>
            <person name="D'Aco K."/>
            <person name="Daza R."/>
            <person name="De Haan G."/>
            <person name="DeGray S."/>
            <person name="DeMaso C."/>
            <person name="Dhargay N."/>
            <person name="Dooley K."/>
            <person name="Dooley E."/>
            <person name="Doricent M."/>
            <person name="Dorje P."/>
            <person name="Dorjee K."/>
            <person name="Dupes A."/>
            <person name="Elong R."/>
            <person name="Falk J."/>
            <person name="Farina A."/>
            <person name="Faro S."/>
            <person name="Ferguson D."/>
            <person name="Fisher S."/>
            <person name="Foley C.D."/>
            <person name="Franke A."/>
            <person name="Friedrich D."/>
            <person name="Gadbois L."/>
            <person name="Gearin G."/>
            <person name="Gearin C.R."/>
            <person name="Giannoukos G."/>
            <person name="Goode T."/>
            <person name="Graham J."/>
            <person name="Grandbois E."/>
            <person name="Grewal S."/>
            <person name="Gyaltsen K."/>
            <person name="Hafez N."/>
            <person name="Hagos B."/>
            <person name="Hall J."/>
            <person name="Henson C."/>
            <person name="Hollinger A."/>
            <person name="Honan T."/>
            <person name="Huard M.D."/>
            <person name="Hughes L."/>
            <person name="Hurhula B."/>
            <person name="Husby M.E."/>
            <person name="Kamat A."/>
            <person name="Kanga B."/>
            <person name="Kashin S."/>
            <person name="Khazanovich D."/>
            <person name="Kisner P."/>
            <person name="Lance K."/>
            <person name="Lara M."/>
            <person name="Lee W."/>
            <person name="Lennon N."/>
            <person name="Letendre F."/>
            <person name="LeVine R."/>
            <person name="Lipovsky A."/>
            <person name="Liu X."/>
            <person name="Liu J."/>
            <person name="Liu S."/>
            <person name="Lokyitsang T."/>
            <person name="Lokyitsang Y."/>
            <person name="Lubonja R."/>
            <person name="Lui A."/>
            <person name="MacDonald P."/>
            <person name="Magnisalis V."/>
            <person name="Maru K."/>
            <person name="Matthews C."/>
            <person name="McCusker W."/>
            <person name="McDonough S."/>
            <person name="Mehta T."/>
            <person name="Meldrim J."/>
            <person name="Meneus L."/>
            <person name="Mihai O."/>
            <person name="Mihalev A."/>
            <person name="Mihova T."/>
            <person name="Mittelman R."/>
            <person name="Mlenga V."/>
            <person name="Montmayeur A."/>
            <person name="Mulrain L."/>
            <person name="Navidi A."/>
            <person name="Naylor J."/>
            <person name="Negash T."/>
            <person name="Nguyen T."/>
            <person name="Nguyen N."/>
            <person name="Nicol R."/>
            <person name="Norbu C."/>
            <person name="Norbu N."/>
            <person name="Novod N."/>
            <person name="O'Neill B."/>
            <person name="Osman S."/>
            <person name="Markiewicz E."/>
            <person name="Oyono O.L."/>
            <person name="Patti C."/>
            <person name="Phunkhang P."/>
            <person name="Pierre F."/>
            <person name="Priest M."/>
            <person name="Raghuraman S."/>
            <person name="Rege F."/>
            <person name="Reyes R."/>
            <person name="Rise C."/>
            <person name="Rogov P."/>
            <person name="Ross K."/>
            <person name="Ryan E."/>
            <person name="Settipalli S."/>
            <person name="Shea T."/>
            <person name="Sherpa N."/>
            <person name="Shi L."/>
            <person name="Shih D."/>
            <person name="Sparrow T."/>
            <person name="Spaulding J."/>
            <person name="Stalker J."/>
            <person name="Stange-Thomann N."/>
            <person name="Stavropoulos S."/>
            <person name="Stone C."/>
            <person name="Strader C."/>
            <person name="Tesfaye S."/>
            <person name="Thomson T."/>
            <person name="Thoulutsang Y."/>
            <person name="Thoulutsang D."/>
            <person name="Topham K."/>
            <person name="Topping I."/>
            <person name="Tsamla T."/>
            <person name="Vassiliev H."/>
            <person name="Vo A."/>
            <person name="Wangchuk T."/>
            <person name="Wangdi T."/>
            <person name="Weiand M."/>
            <person name="Wilkinson J."/>
            <person name="Wilson A."/>
            <person name="Yadav S."/>
            <person name="Young G."/>
            <person name="Yu Q."/>
            <person name="Zembek L."/>
            <person name="Zhong D."/>
            <person name="Zimmer A."/>
            <person name="Zwirko Z."/>
            <person name="Jaffe D.B."/>
            <person name="Alvarez P."/>
            <person name="Brockman W."/>
            <person name="Butler J."/>
            <person name="Chin C."/>
            <person name="Gnerre S."/>
            <person name="MacCallum I."/>
            <person name="Graves J.A."/>
            <person name="Ponting C.P."/>
            <person name="Breen M."/>
            <person name="Samollow P.B."/>
            <person name="Lander E.S."/>
            <person name="Lindblad-Toh K."/>
        </authorList>
    </citation>
    <scope>NUCLEOTIDE SEQUENCE [LARGE SCALE GENOMIC DNA]</scope>
</reference>
<comment type="subunit">
    <text evidence="19">Heterotetramer of two molecules each of RACGAP1 and KIF23. Found in the centralspindlin complex. Interacts with RACGAP1; the interaction is direct. Interacts with ECT2 and PRC1. Interacts with ANXA11 during cytokinesis. Interacts with BIRC6/bruce and USP8/UBPY. Interacts with ARF6, forming heterodimers and heterotetramers.</text>
</comment>
<dbReference type="GO" id="GO:0051256">
    <property type="term" value="P:mitotic spindle midzone assembly"/>
    <property type="evidence" value="ECO:0000318"/>
    <property type="project" value="GO_Central"/>
</dbReference>
<keyword evidence="10" id="KW-0498">Mitosis</keyword>
<gene>
    <name evidence="25" type="primary">KIF23</name>
</gene>
<dbReference type="GO" id="GO:0007018">
    <property type="term" value="P:microtubule-based movement"/>
    <property type="evidence" value="ECO:0000318"/>
    <property type="project" value="GO_Central"/>
</dbReference>
<dbReference type="PRINTS" id="PR00380">
    <property type="entry name" value="KINESINHEAVY"/>
</dbReference>
<dbReference type="Bgee" id="ENSMODG00000009242">
    <property type="expression patterns" value="Expressed in hindlimb bud and 16 other cell types or tissues"/>
</dbReference>
<evidence type="ECO:0000256" key="12">
    <source>
        <dbReference type="ARBA" id="ARBA00022843"/>
    </source>
</evidence>
<keyword evidence="9 20" id="KW-0547">Nucleotide-binding</keyword>
<keyword evidence="4" id="KW-0963">Cytoplasm</keyword>
<comment type="function">
    <text evidence="18">Component of the centralspindlin complex that serves as a microtubule-dependent and Rho-mediated signaling required for the myosin contractile ring formation during the cell cycle cytokinesis. Essential for cytokinesis in Rho-mediated signaling. Required for the localization of ECT2 to the central spindle. Plus-end-directed motor enzyme that moves antiparallel microtubules in vitro.</text>
</comment>
<dbReference type="GO" id="GO:0045171">
    <property type="term" value="C:intercellular bridge"/>
    <property type="evidence" value="ECO:0007669"/>
    <property type="project" value="Ensembl"/>
</dbReference>
<dbReference type="InterPro" id="IPR038105">
    <property type="entry name" value="Kif23_Arf-bd_sf"/>
</dbReference>
<dbReference type="CDD" id="cd01368">
    <property type="entry name" value="KISc_KIF23_like"/>
    <property type="match status" value="1"/>
</dbReference>
<dbReference type="GeneTree" id="ENSGT00940000155837"/>
<dbReference type="InParanoid" id="F7DWD2"/>
<dbReference type="FunFam" id="2.60.40.4330:FF:000001">
    <property type="entry name" value="Kinesin-like protein"/>
    <property type="match status" value="1"/>
</dbReference>
<keyword evidence="5" id="KW-1017">Isopeptide bond</keyword>
<dbReference type="eggNOG" id="KOG0247">
    <property type="taxonomic scope" value="Eukaryota"/>
</dbReference>
<dbReference type="GO" id="GO:0005524">
    <property type="term" value="F:ATP binding"/>
    <property type="evidence" value="ECO:0007669"/>
    <property type="project" value="UniProtKB-UniRule"/>
</dbReference>
<dbReference type="PANTHER" id="PTHR24115:SF600">
    <property type="entry name" value="KINESIN-LIKE PROTEIN KIF23"/>
    <property type="match status" value="1"/>
</dbReference>
<dbReference type="GO" id="GO:0016887">
    <property type="term" value="F:ATP hydrolysis activity"/>
    <property type="evidence" value="ECO:0000318"/>
    <property type="project" value="GO_Central"/>
</dbReference>
<evidence type="ECO:0000256" key="20">
    <source>
        <dbReference type="PROSITE-ProRule" id="PRU00283"/>
    </source>
</evidence>
<feature type="region of interest" description="Disordered" evidence="23">
    <location>
        <begin position="889"/>
        <end position="915"/>
    </location>
</feature>
<evidence type="ECO:0000256" key="3">
    <source>
        <dbReference type="ARBA" id="ARBA00004476"/>
    </source>
</evidence>
<keyword evidence="7" id="KW-0132">Cell division</keyword>
<evidence type="ECO:0000256" key="21">
    <source>
        <dbReference type="RuleBase" id="RU000394"/>
    </source>
</evidence>
<dbReference type="HOGENOM" id="CLU_001485_13_0_1"/>
<dbReference type="GO" id="GO:0005634">
    <property type="term" value="C:nucleus"/>
    <property type="evidence" value="ECO:0000318"/>
    <property type="project" value="GO_Central"/>
</dbReference>
<evidence type="ECO:0000256" key="9">
    <source>
        <dbReference type="ARBA" id="ARBA00022741"/>
    </source>
</evidence>
<reference evidence="25" key="3">
    <citation type="submission" date="2025-09" db="UniProtKB">
        <authorList>
            <consortium name="Ensembl"/>
        </authorList>
    </citation>
    <scope>IDENTIFICATION</scope>
</reference>
<keyword evidence="12" id="KW-0832">Ubl conjugation</keyword>
<evidence type="ECO:0000256" key="4">
    <source>
        <dbReference type="ARBA" id="ARBA00022490"/>
    </source>
</evidence>
<feature type="region of interest" description="Disordered" evidence="23">
    <location>
        <begin position="654"/>
        <end position="688"/>
    </location>
</feature>
<dbReference type="InterPro" id="IPR019821">
    <property type="entry name" value="Kinesin_motor_CS"/>
</dbReference>
<feature type="coiled-coil region" evidence="22">
    <location>
        <begin position="541"/>
        <end position="610"/>
    </location>
</feature>
<dbReference type="Ensembl" id="ENSMODT00000011762.5">
    <property type="protein sequence ID" value="ENSMODP00000011542.5"/>
    <property type="gene ID" value="ENSMODG00000009242.5"/>
</dbReference>
<keyword evidence="14 20" id="KW-0505">Motor protein</keyword>
<dbReference type="STRING" id="13616.ENSMODP00000011542"/>
<dbReference type="InterPro" id="IPR032384">
    <property type="entry name" value="Kif23_Arf-bd"/>
</dbReference>
<feature type="domain" description="Kinesin motor" evidence="24">
    <location>
        <begin position="25"/>
        <end position="433"/>
    </location>
</feature>
<dbReference type="Proteomes" id="UP000002280">
    <property type="component" value="Chromosome 1"/>
</dbReference>
<keyword evidence="16" id="KW-0539">Nucleus</keyword>
<dbReference type="InterPro" id="IPR001752">
    <property type="entry name" value="Kinesin_motor_dom"/>
</dbReference>
<evidence type="ECO:0000256" key="23">
    <source>
        <dbReference type="SAM" id="MobiDB-lite"/>
    </source>
</evidence>
<accession>F7DWD2</accession>
<dbReference type="FunCoup" id="F7DWD2">
    <property type="interactions" value="1017"/>
</dbReference>
<dbReference type="GO" id="GO:0005871">
    <property type="term" value="C:kinesin complex"/>
    <property type="evidence" value="ECO:0000318"/>
    <property type="project" value="GO_Central"/>
</dbReference>
<dbReference type="InterPro" id="IPR036961">
    <property type="entry name" value="Kinesin_motor_dom_sf"/>
</dbReference>
<evidence type="ECO:0000256" key="18">
    <source>
        <dbReference type="ARBA" id="ARBA00058317"/>
    </source>
</evidence>
<evidence type="ECO:0000256" key="14">
    <source>
        <dbReference type="ARBA" id="ARBA00023175"/>
    </source>
</evidence>
<dbReference type="GO" id="GO:0005654">
    <property type="term" value="C:nucleoplasm"/>
    <property type="evidence" value="ECO:0007669"/>
    <property type="project" value="Ensembl"/>
</dbReference>
<evidence type="ECO:0000256" key="10">
    <source>
        <dbReference type="ARBA" id="ARBA00022776"/>
    </source>
</evidence>
<dbReference type="GO" id="GO:0072686">
    <property type="term" value="C:mitotic spindle"/>
    <property type="evidence" value="ECO:0007669"/>
    <property type="project" value="Ensembl"/>
</dbReference>
<feature type="binding site" evidence="20">
    <location>
        <begin position="112"/>
        <end position="119"/>
    </location>
    <ligand>
        <name>ATP</name>
        <dbReference type="ChEBI" id="CHEBI:30616"/>
    </ligand>
</feature>
<dbReference type="Gene3D" id="2.60.40.4330">
    <property type="entry name" value="Kinesin-like protein Kif23, Arf6-interacting domain"/>
    <property type="match status" value="1"/>
</dbReference>
<evidence type="ECO:0000256" key="13">
    <source>
        <dbReference type="ARBA" id="ARBA00023054"/>
    </source>
</evidence>
<sequence>MKSAKSKTPRKPLFKKGSQASLKDPVGVYCRVRPLSFQDQESCIEVINDTTVQLHTPEGYRINRNGDYKETQYSFKQVFGTLTTQKELFDVVANPLVDDLVHGKNGLLFTYGVTGSGKTHTMTGSPGDGGLLPRCLNMIFNSIGAFQAKRFVFKSNDRNSMDIQCEVDALLERQKREALPIQRLLPTIDPEFADMINVQEFCKAEEIDEDSVYGVFVSYIEIYNNYIYDLLEEVPFDPIKPKPPQSKMLREDKNHNMYVAGCTEVEVKSTEEAFEVFWRGQKKRRIANTQLNRESSRSHSVFIIKLAQAPLDADGDNVLQEKEQITLSQLSLVDLAGSERTNRTKAEGNRLREAGNINQSLMTLRTCMEVLRENQMYGTNKMVPYRDSKLTHLFKNYFDGEGKVRMIVCVNPKAEDYEESLQVMRFAEMTQEVEVARPVDKVICGLTPGRRYRNQAFREELTQQSVTELLLQSFPPLPSCEILDVNDEQTLPRLIEVLEKRHHVRQMMTEEFNKQVVAFRAMLQEFDNAVLNKDNYIHGKLSEKEKVISGQKAEIERLEKKTKTLEYKIEILEKTTTIYEEDKRNLQQELESQNQKLQRQFSDKRRLEARLQGMVTETTMKWEKECERRVAAKQLEMQNKLWVKDEKLKQLKAIVTEPKNDKPERPSRERDREKVSQRSVSPSPIPLSTNYIAQISNGQQLMSQPQLHRRSNSCSSISVASCVSEWEQKIPPYNTPQNVTSLARRRQQEPGQNKNCIVSDRRRGIYWPGGREVVPSYRNEIAIEEEQCCRNAPPIRIRHRRSRSAGDRWVDHKPASNVQTETVMQPHVPHAITVAVANEKALAKCEKYMLTHQELASDGEIETKLIKGDVFKTRGGGQSVQFTDIETLKQESPTGRKRRSSNTAPAQEVVTEPEWTDVETRCSVAVEMRAGSQLGPGYQHHAQPKRRKP</sequence>
<evidence type="ECO:0000256" key="17">
    <source>
        <dbReference type="ARBA" id="ARBA00023306"/>
    </source>
</evidence>
<dbReference type="PANTHER" id="PTHR24115">
    <property type="entry name" value="KINESIN-RELATED"/>
    <property type="match status" value="1"/>
</dbReference>
<evidence type="ECO:0000259" key="24">
    <source>
        <dbReference type="PROSITE" id="PS50067"/>
    </source>
</evidence>
<dbReference type="Pfam" id="PF00225">
    <property type="entry name" value="Kinesin"/>
    <property type="match status" value="1"/>
</dbReference>
<dbReference type="GO" id="GO:0005737">
    <property type="term" value="C:cytoplasm"/>
    <property type="evidence" value="ECO:0000318"/>
    <property type="project" value="GO_Central"/>
</dbReference>
<keyword evidence="15" id="KW-0206">Cytoskeleton</keyword>
<reference evidence="25" key="2">
    <citation type="submission" date="2025-08" db="UniProtKB">
        <authorList>
            <consortium name="Ensembl"/>
        </authorList>
    </citation>
    <scope>IDENTIFICATION</scope>
</reference>
<proteinExistence type="inferred from homology"/>
<dbReference type="Gene3D" id="3.40.850.10">
    <property type="entry name" value="Kinesin motor domain"/>
    <property type="match status" value="1"/>
</dbReference>
<feature type="compositionally biased region" description="Polar residues" evidence="23">
    <location>
        <begin position="677"/>
        <end position="688"/>
    </location>
</feature>
<feature type="region of interest" description="Disordered" evidence="23">
    <location>
        <begin position="928"/>
        <end position="949"/>
    </location>
</feature>
<evidence type="ECO:0000256" key="2">
    <source>
        <dbReference type="ARBA" id="ARBA00004186"/>
    </source>
</evidence>
<dbReference type="InterPro" id="IPR027640">
    <property type="entry name" value="Kinesin-like_fam"/>
</dbReference>
<keyword evidence="17" id="KW-0131">Cell cycle</keyword>
<dbReference type="GO" id="GO:0008017">
    <property type="term" value="F:microtubule binding"/>
    <property type="evidence" value="ECO:0000318"/>
    <property type="project" value="GO_Central"/>
</dbReference>
<dbReference type="InterPro" id="IPR027417">
    <property type="entry name" value="P-loop_NTPase"/>
</dbReference>
<dbReference type="PROSITE" id="PS50067">
    <property type="entry name" value="KINESIN_MOTOR_2"/>
    <property type="match status" value="1"/>
</dbReference>
<dbReference type="GO" id="GO:0005874">
    <property type="term" value="C:microtubule"/>
    <property type="evidence" value="ECO:0000318"/>
    <property type="project" value="GO_Central"/>
</dbReference>
<feature type="compositionally biased region" description="Basic and acidic residues" evidence="23">
    <location>
        <begin position="658"/>
        <end position="676"/>
    </location>
</feature>
<dbReference type="AlphaFoldDB" id="F7DWD2"/>
<evidence type="ECO:0000256" key="19">
    <source>
        <dbReference type="ARBA" id="ARBA00066079"/>
    </source>
</evidence>
<organism evidence="25 26">
    <name type="scientific">Monodelphis domestica</name>
    <name type="common">Gray short-tailed opossum</name>
    <dbReference type="NCBI Taxonomy" id="13616"/>
    <lineage>
        <taxon>Eukaryota</taxon>
        <taxon>Metazoa</taxon>
        <taxon>Chordata</taxon>
        <taxon>Craniata</taxon>
        <taxon>Vertebrata</taxon>
        <taxon>Euteleostomi</taxon>
        <taxon>Mammalia</taxon>
        <taxon>Metatheria</taxon>
        <taxon>Didelphimorphia</taxon>
        <taxon>Didelphidae</taxon>
        <taxon>Monodelphis</taxon>
    </lineage>
</organism>
<evidence type="ECO:0000313" key="25">
    <source>
        <dbReference type="Ensembl" id="ENSMODP00000011542.5"/>
    </source>
</evidence>
<evidence type="ECO:0000313" key="26">
    <source>
        <dbReference type="Proteomes" id="UP000002280"/>
    </source>
</evidence>
<keyword evidence="13 22" id="KW-0175">Coiled coil</keyword>
<comment type="subcellular location">
    <subcellularLocation>
        <location evidence="2">Cytoplasm</location>
        <location evidence="2">Cytoskeleton</location>
        <location evidence="2">Spindle</location>
    </subcellularLocation>
    <subcellularLocation>
        <location evidence="3">Midbody</location>
        <location evidence="3">Midbody ring</location>
    </subcellularLocation>
    <subcellularLocation>
        <location evidence="1">Nucleus</location>
    </subcellularLocation>
</comment>
<keyword evidence="11 20" id="KW-0067">ATP-binding</keyword>
<evidence type="ECO:0000256" key="15">
    <source>
        <dbReference type="ARBA" id="ARBA00023212"/>
    </source>
</evidence>
<dbReference type="GO" id="GO:0090543">
    <property type="term" value="C:Flemming body"/>
    <property type="evidence" value="ECO:0007669"/>
    <property type="project" value="UniProtKB-SubCell"/>
</dbReference>